<sequence>IHATLNLQQTVQKPKLGNKHQATVVQRKHVREVLTDRNINNRPDSEVTPHLLCLFSFSSCLIWQMWKDLSKRFHRKTTITSLFHVHAHLRM</sequence>
<reference evidence="1" key="2">
    <citation type="submission" date="2025-09" db="UniProtKB">
        <authorList>
            <consortium name="Ensembl"/>
        </authorList>
    </citation>
    <scope>IDENTIFICATION</scope>
</reference>
<accession>A0A8C9XXK9</accession>
<keyword evidence="2" id="KW-1185">Reference proteome</keyword>
<reference evidence="1" key="1">
    <citation type="submission" date="2025-08" db="UniProtKB">
        <authorList>
            <consortium name="Ensembl"/>
        </authorList>
    </citation>
    <scope>IDENTIFICATION</scope>
</reference>
<protein>
    <submittedName>
        <fullName evidence="1">Uncharacterized protein</fullName>
    </submittedName>
</protein>
<name>A0A8C9XXK9_SANLU</name>
<evidence type="ECO:0000313" key="2">
    <source>
        <dbReference type="Proteomes" id="UP000694568"/>
    </source>
</evidence>
<dbReference type="Proteomes" id="UP000694568">
    <property type="component" value="Unplaced"/>
</dbReference>
<proteinExistence type="predicted"/>
<dbReference type="Ensembl" id="ENSSLUT00000015175.1">
    <property type="protein sequence ID" value="ENSSLUP00000014698.1"/>
    <property type="gene ID" value="ENSSLUG00000006866.1"/>
</dbReference>
<evidence type="ECO:0000313" key="1">
    <source>
        <dbReference type="Ensembl" id="ENSSLUP00000014698.1"/>
    </source>
</evidence>
<organism evidence="1 2">
    <name type="scientific">Sander lucioperca</name>
    <name type="common">Pike-perch</name>
    <name type="synonym">Perca lucioperca</name>
    <dbReference type="NCBI Taxonomy" id="283035"/>
    <lineage>
        <taxon>Eukaryota</taxon>
        <taxon>Metazoa</taxon>
        <taxon>Chordata</taxon>
        <taxon>Craniata</taxon>
        <taxon>Vertebrata</taxon>
        <taxon>Euteleostomi</taxon>
        <taxon>Actinopterygii</taxon>
        <taxon>Neopterygii</taxon>
        <taxon>Teleostei</taxon>
        <taxon>Neoteleostei</taxon>
        <taxon>Acanthomorphata</taxon>
        <taxon>Eupercaria</taxon>
        <taxon>Perciformes</taxon>
        <taxon>Percoidei</taxon>
        <taxon>Percidae</taxon>
        <taxon>Luciopercinae</taxon>
        <taxon>Sander</taxon>
    </lineage>
</organism>
<dbReference type="AlphaFoldDB" id="A0A8C9XXK9"/>